<reference evidence="1 2" key="1">
    <citation type="submission" date="2018-05" db="EMBL/GenBank/DDBJ databases">
        <title>Marinifilum breve JC075T sp. nov., a marine bacterium isolated from Yongle Blue Hole in the South China Sea.</title>
        <authorList>
            <person name="Fu T."/>
        </authorList>
    </citation>
    <scope>NUCLEOTIDE SEQUENCE [LARGE SCALE GENOMIC DNA]</scope>
    <source>
        <strain evidence="1 2">JC075</strain>
    </source>
</reference>
<gene>
    <name evidence="1" type="ORF">DF185_09890</name>
</gene>
<comment type="caution">
    <text evidence="1">The sequence shown here is derived from an EMBL/GenBank/DDBJ whole genome shotgun (WGS) entry which is preliminary data.</text>
</comment>
<accession>A0A2V3ZYN7</accession>
<dbReference type="EMBL" id="QFLI01000003">
    <property type="protein sequence ID" value="PXY01765.1"/>
    <property type="molecule type" value="Genomic_DNA"/>
</dbReference>
<dbReference type="Proteomes" id="UP000248079">
    <property type="component" value="Unassembled WGS sequence"/>
</dbReference>
<organism evidence="1 2">
    <name type="scientific">Marinifilum breve</name>
    <dbReference type="NCBI Taxonomy" id="2184082"/>
    <lineage>
        <taxon>Bacteria</taxon>
        <taxon>Pseudomonadati</taxon>
        <taxon>Bacteroidota</taxon>
        <taxon>Bacteroidia</taxon>
        <taxon>Marinilabiliales</taxon>
        <taxon>Marinifilaceae</taxon>
    </lineage>
</organism>
<name>A0A2V3ZYN7_9BACT</name>
<protein>
    <submittedName>
        <fullName evidence="1">Uncharacterized protein</fullName>
    </submittedName>
</protein>
<sequence length="76" mass="9212">MVLIVIVFVSQNARKFRVQNIFSRNRFLKSERFVIKVFIPRDNKFGVGAKIKFFFELHLLNFYLESNFNFYAIKKE</sequence>
<evidence type="ECO:0000313" key="1">
    <source>
        <dbReference type="EMBL" id="PXY01765.1"/>
    </source>
</evidence>
<evidence type="ECO:0000313" key="2">
    <source>
        <dbReference type="Proteomes" id="UP000248079"/>
    </source>
</evidence>
<dbReference type="AlphaFoldDB" id="A0A2V3ZYN7"/>
<keyword evidence="2" id="KW-1185">Reference proteome</keyword>
<proteinExistence type="predicted"/>